<evidence type="ECO:0000313" key="7">
    <source>
        <dbReference type="EMBL" id="ROV92364.1"/>
    </source>
</evidence>
<dbReference type="Pfam" id="PF01565">
    <property type="entry name" value="FAD_binding_4"/>
    <property type="match status" value="1"/>
</dbReference>
<dbReference type="STRING" id="356882.A0A423VN08"/>
<dbReference type="PANTHER" id="PTHR42973:SF32">
    <property type="entry name" value="FAD-LINKED OXIDOREDUCTASE AFOF"/>
    <property type="match status" value="1"/>
</dbReference>
<dbReference type="InterPro" id="IPR036318">
    <property type="entry name" value="FAD-bd_PCMH-like_sf"/>
</dbReference>
<keyword evidence="2" id="KW-0285">Flavoprotein</keyword>
<comment type="caution">
    <text evidence="7">The sequence shown here is derived from an EMBL/GenBank/DDBJ whole genome shotgun (WGS) entry which is preliminary data.</text>
</comment>
<organism evidence="7 8">
    <name type="scientific">Cytospora schulzeri</name>
    <dbReference type="NCBI Taxonomy" id="448051"/>
    <lineage>
        <taxon>Eukaryota</taxon>
        <taxon>Fungi</taxon>
        <taxon>Dikarya</taxon>
        <taxon>Ascomycota</taxon>
        <taxon>Pezizomycotina</taxon>
        <taxon>Sordariomycetes</taxon>
        <taxon>Sordariomycetidae</taxon>
        <taxon>Diaporthales</taxon>
        <taxon>Cytosporaceae</taxon>
        <taxon>Cytospora</taxon>
    </lineage>
</organism>
<dbReference type="InterPro" id="IPR050416">
    <property type="entry name" value="FAD-linked_Oxidoreductase"/>
</dbReference>
<dbReference type="InterPro" id="IPR012951">
    <property type="entry name" value="BBE"/>
</dbReference>
<evidence type="ECO:0000259" key="6">
    <source>
        <dbReference type="PROSITE" id="PS51387"/>
    </source>
</evidence>
<dbReference type="InterPro" id="IPR016164">
    <property type="entry name" value="FAD-linked_Oxase-like_C"/>
</dbReference>
<evidence type="ECO:0000256" key="2">
    <source>
        <dbReference type="ARBA" id="ARBA00022630"/>
    </source>
</evidence>
<dbReference type="InterPro" id="IPR016169">
    <property type="entry name" value="FAD-bd_PCMH_sub2"/>
</dbReference>
<dbReference type="SUPFAM" id="SSF56176">
    <property type="entry name" value="FAD-binding/transporter-associated domain-like"/>
    <property type="match status" value="1"/>
</dbReference>
<dbReference type="GO" id="GO:0071949">
    <property type="term" value="F:FAD binding"/>
    <property type="evidence" value="ECO:0007669"/>
    <property type="project" value="InterPro"/>
</dbReference>
<name>A0A423VN08_9PEZI</name>
<evidence type="ECO:0000256" key="3">
    <source>
        <dbReference type="ARBA" id="ARBA00022729"/>
    </source>
</evidence>
<evidence type="ECO:0000313" key="8">
    <source>
        <dbReference type="Proteomes" id="UP000283895"/>
    </source>
</evidence>
<evidence type="ECO:0000256" key="5">
    <source>
        <dbReference type="ARBA" id="ARBA00023002"/>
    </source>
</evidence>
<dbReference type="PANTHER" id="PTHR42973">
    <property type="entry name" value="BINDING OXIDOREDUCTASE, PUTATIVE (AFU_ORTHOLOGUE AFUA_1G17690)-RELATED"/>
    <property type="match status" value="1"/>
</dbReference>
<proteinExistence type="inferred from homology"/>
<comment type="similarity">
    <text evidence="1">Belongs to the oxygen-dependent FAD-linked oxidoreductase family.</text>
</comment>
<feature type="domain" description="FAD-binding PCMH-type" evidence="6">
    <location>
        <begin position="39"/>
        <end position="211"/>
    </location>
</feature>
<dbReference type="PROSITE" id="PS51387">
    <property type="entry name" value="FAD_PCMH"/>
    <property type="match status" value="1"/>
</dbReference>
<dbReference type="OrthoDB" id="415825at2759"/>
<dbReference type="SUPFAM" id="SSF55103">
    <property type="entry name" value="FAD-linked oxidases, C-terminal domain"/>
    <property type="match status" value="1"/>
</dbReference>
<dbReference type="EMBL" id="LKEA01000050">
    <property type="protein sequence ID" value="ROV92364.1"/>
    <property type="molecule type" value="Genomic_DNA"/>
</dbReference>
<protein>
    <recommendedName>
        <fullName evidence="6">FAD-binding PCMH-type domain-containing protein</fullName>
    </recommendedName>
</protein>
<accession>A0A423VN08</accession>
<sequence>MVDIKTIFTDSGNGWSADTKIRFPNDKEFAKVTTRWATYKPPSYAAVISPATEEDVVKAVKLATKHGVHFLATAGRHGYSTVFGKLQNGLAMDLRQLNSIKLDTEAETVTVGGGVTTGEVLDPLFEAGFDLPTGSCSATGVVGATLGGGVGRYSGIYGLLIDSLLSLRVVTASGEVVEASATSEPELFWGMRGAGANLGVVTSATYRIHRIADDPRSRGNVTNIDFVIPAPMAPAYFEMLEKHFGGDRMPRSLAPVSIVMFDPERAVPQILCTWAYLGPEDEAREVIAPLLALKPPVIVVQNIPTNKLLHAAAFGFIPVIQRDSAIRSAYSANMKTISGPALQDAFDRMCALYEAHPDARGSAIEMEHFPNQAMAAVPDEETAYPWRDARNNIICLFSWQDPNSSAPKAVAELGPQLRADLCKAGGYDDVSVYVSYSQGDETLEQVYGRRKLPRLAALKKAWDPNNVFGYSFTLPTEYP</sequence>
<dbReference type="InterPro" id="IPR006094">
    <property type="entry name" value="Oxid_FAD_bind_N"/>
</dbReference>
<dbReference type="Gene3D" id="3.40.462.20">
    <property type="match status" value="1"/>
</dbReference>
<dbReference type="Gene3D" id="3.30.465.10">
    <property type="match status" value="1"/>
</dbReference>
<dbReference type="Proteomes" id="UP000283895">
    <property type="component" value="Unassembled WGS sequence"/>
</dbReference>
<evidence type="ECO:0000256" key="4">
    <source>
        <dbReference type="ARBA" id="ARBA00022827"/>
    </source>
</evidence>
<reference evidence="7 8" key="1">
    <citation type="submission" date="2015-09" db="EMBL/GenBank/DDBJ databases">
        <title>Host preference determinants of Valsa canker pathogens revealed by comparative genomics.</title>
        <authorList>
            <person name="Yin Z."/>
            <person name="Huang L."/>
        </authorList>
    </citation>
    <scope>NUCLEOTIDE SEQUENCE [LARGE SCALE GENOMIC DNA]</scope>
    <source>
        <strain evidence="7 8">03-1</strain>
    </source>
</reference>
<gene>
    <name evidence="7" type="ORF">VMCG_09129</name>
</gene>
<keyword evidence="3" id="KW-0732">Signal</keyword>
<keyword evidence="8" id="KW-1185">Reference proteome</keyword>
<keyword evidence="5" id="KW-0560">Oxidoreductase</keyword>
<dbReference type="GO" id="GO:0016491">
    <property type="term" value="F:oxidoreductase activity"/>
    <property type="evidence" value="ECO:0007669"/>
    <property type="project" value="UniProtKB-KW"/>
</dbReference>
<dbReference type="AlphaFoldDB" id="A0A423VN08"/>
<keyword evidence="4" id="KW-0274">FAD</keyword>
<evidence type="ECO:0000256" key="1">
    <source>
        <dbReference type="ARBA" id="ARBA00005466"/>
    </source>
</evidence>
<dbReference type="Pfam" id="PF08031">
    <property type="entry name" value="BBE"/>
    <property type="match status" value="1"/>
</dbReference>
<dbReference type="InterPro" id="IPR016166">
    <property type="entry name" value="FAD-bd_PCMH"/>
</dbReference>